<sequence>MEYSIYELAWFFLFYSLAGWCAGVAVAALRKHAFVNTGFLNLPLCPIYGVAAVLFTVFLSELRENLLFLFLGGAVLAAGLVYFTGFLLERIFHRKWWDYSRRRFQFEGYITLPLLAVWGLLAVLCVGVLDPFLAGLLDLVPLGTQQTVLVIALLLMAADLILSLVSVLQLRFRLRRLQTLRKGFRNISNQFGSAITGRVQRRVMRAYPNLKSGELLEEREKAPAVFAPGWGFHKMVWLFVIASFLGDVIETIFCRFSMGYWMSRSGVVWGPFSIVWGLGAVLLTAVLYKFKDRSDRYLFLAGTVLGGVYEYVCSVFLELAFGTIFWDYSHLPFNLGGRVNLLYCFFWGIAALVWIKGIYPRLSGLIERIPVRIGKIGTWVLVVFMAVNLLVTAMAMGRYTQRLSGETGEPNVVTEFLDDHFPNERMERLYPSAKQVD</sequence>
<keyword evidence="1" id="KW-0472">Membrane</keyword>
<dbReference type="Pfam" id="PF06541">
    <property type="entry name" value="ABC_trans_CmpB"/>
    <property type="match status" value="2"/>
</dbReference>
<reference evidence="2" key="2">
    <citation type="submission" date="2021-04" db="EMBL/GenBank/DDBJ databases">
        <authorList>
            <person name="Gilroy R."/>
        </authorList>
    </citation>
    <scope>NUCLEOTIDE SEQUENCE</scope>
    <source>
        <strain evidence="2">CHK189-11263</strain>
    </source>
</reference>
<keyword evidence="1" id="KW-0812">Transmembrane</keyword>
<feature type="transmembrane region" description="Helical" evidence="1">
    <location>
        <begin position="268"/>
        <end position="290"/>
    </location>
</feature>
<evidence type="ECO:0000313" key="2">
    <source>
        <dbReference type="EMBL" id="HJB56905.1"/>
    </source>
</evidence>
<feature type="transmembrane region" description="Helical" evidence="1">
    <location>
        <begin position="66"/>
        <end position="88"/>
    </location>
</feature>
<comment type="caution">
    <text evidence="2">The sequence shown here is derived from an EMBL/GenBank/DDBJ whole genome shotgun (WGS) entry which is preliminary data.</text>
</comment>
<feature type="transmembrane region" description="Helical" evidence="1">
    <location>
        <begin position="376"/>
        <end position="396"/>
    </location>
</feature>
<evidence type="ECO:0000256" key="1">
    <source>
        <dbReference type="SAM" id="Phobius"/>
    </source>
</evidence>
<feature type="transmembrane region" description="Helical" evidence="1">
    <location>
        <begin position="12"/>
        <end position="29"/>
    </location>
</feature>
<organism evidence="2 3">
    <name type="scientific">Candidatus Flavonifractor intestinipullorum</name>
    <dbReference type="NCBI Taxonomy" id="2838587"/>
    <lineage>
        <taxon>Bacteria</taxon>
        <taxon>Bacillati</taxon>
        <taxon>Bacillota</taxon>
        <taxon>Clostridia</taxon>
        <taxon>Eubacteriales</taxon>
        <taxon>Oscillospiraceae</taxon>
        <taxon>Flavonifractor</taxon>
    </lineage>
</organism>
<accession>A0A9D2M9X4</accession>
<proteinExistence type="predicted"/>
<reference evidence="2" key="1">
    <citation type="journal article" date="2021" name="PeerJ">
        <title>Extensive microbial diversity within the chicken gut microbiome revealed by metagenomics and culture.</title>
        <authorList>
            <person name="Gilroy R."/>
            <person name="Ravi A."/>
            <person name="Getino M."/>
            <person name="Pursley I."/>
            <person name="Horton D.L."/>
            <person name="Alikhan N.F."/>
            <person name="Baker D."/>
            <person name="Gharbi K."/>
            <person name="Hall N."/>
            <person name="Watson M."/>
            <person name="Adriaenssens E.M."/>
            <person name="Foster-Nyarko E."/>
            <person name="Jarju S."/>
            <person name="Secka A."/>
            <person name="Antonio M."/>
            <person name="Oren A."/>
            <person name="Chaudhuri R.R."/>
            <person name="La Ragione R."/>
            <person name="Hildebrand F."/>
            <person name="Pallen M.J."/>
        </authorList>
    </citation>
    <scope>NUCLEOTIDE SEQUENCE</scope>
    <source>
        <strain evidence="2">CHK189-11263</strain>
    </source>
</reference>
<gene>
    <name evidence="2" type="ORF">H9714_05060</name>
</gene>
<evidence type="ECO:0000313" key="3">
    <source>
        <dbReference type="Proteomes" id="UP000824208"/>
    </source>
</evidence>
<dbReference type="InterPro" id="IPR010540">
    <property type="entry name" value="CmpB_TMEM229"/>
</dbReference>
<name>A0A9D2M9X4_9FIRM</name>
<feature type="transmembrane region" description="Helical" evidence="1">
    <location>
        <begin position="337"/>
        <end position="355"/>
    </location>
</feature>
<dbReference type="Proteomes" id="UP000824208">
    <property type="component" value="Unassembled WGS sequence"/>
</dbReference>
<feature type="transmembrane region" description="Helical" evidence="1">
    <location>
        <begin position="41"/>
        <end position="60"/>
    </location>
</feature>
<feature type="transmembrane region" description="Helical" evidence="1">
    <location>
        <begin position="236"/>
        <end position="262"/>
    </location>
</feature>
<feature type="transmembrane region" description="Helical" evidence="1">
    <location>
        <begin position="109"/>
        <end position="129"/>
    </location>
</feature>
<protein>
    <submittedName>
        <fullName evidence="2">ABC transporter permease</fullName>
    </submittedName>
</protein>
<dbReference type="AlphaFoldDB" id="A0A9D2M9X4"/>
<dbReference type="EMBL" id="DWYC01000050">
    <property type="protein sequence ID" value="HJB56905.1"/>
    <property type="molecule type" value="Genomic_DNA"/>
</dbReference>
<keyword evidence="1" id="KW-1133">Transmembrane helix</keyword>
<feature type="transmembrane region" description="Helical" evidence="1">
    <location>
        <begin position="297"/>
        <end position="317"/>
    </location>
</feature>
<feature type="transmembrane region" description="Helical" evidence="1">
    <location>
        <begin position="149"/>
        <end position="172"/>
    </location>
</feature>